<proteinExistence type="predicted"/>
<evidence type="ECO:0000313" key="2">
    <source>
        <dbReference type="EMBL" id="GAA3611000.1"/>
    </source>
</evidence>
<reference evidence="3" key="1">
    <citation type="journal article" date="2019" name="Int. J. Syst. Evol. Microbiol.">
        <title>The Global Catalogue of Microorganisms (GCM) 10K type strain sequencing project: providing services to taxonomists for standard genome sequencing and annotation.</title>
        <authorList>
            <consortium name="The Broad Institute Genomics Platform"/>
            <consortium name="The Broad Institute Genome Sequencing Center for Infectious Disease"/>
            <person name="Wu L."/>
            <person name="Ma J."/>
        </authorList>
    </citation>
    <scope>NUCLEOTIDE SEQUENCE [LARGE SCALE GENOMIC DNA]</scope>
    <source>
        <strain evidence="3">JCM 16902</strain>
    </source>
</reference>
<comment type="caution">
    <text evidence="2">The sequence shown here is derived from an EMBL/GenBank/DDBJ whole genome shotgun (WGS) entry which is preliminary data.</text>
</comment>
<feature type="compositionally biased region" description="Basic residues" evidence="1">
    <location>
        <begin position="412"/>
        <end position="433"/>
    </location>
</feature>
<dbReference type="Proteomes" id="UP001501074">
    <property type="component" value="Unassembled WGS sequence"/>
</dbReference>
<evidence type="ECO:0000313" key="3">
    <source>
        <dbReference type="Proteomes" id="UP001501074"/>
    </source>
</evidence>
<gene>
    <name evidence="2" type="ORF">GCM10022223_28870</name>
</gene>
<name>A0ABP6ZIN7_9ACTN</name>
<sequence length="442" mass="48506">MSNPDAAGSAILDPIWATAHLEARRTGVPSTMVDAATGHRLAGDWRRACEAAAVDVRLDLTDVRERHGPDVCRQILADLRCFAPDLLRWHLPRSLPGGGPQKNLVLTLAEYPGAAALVVRTPAVHWAAGERLVLELAEPSPAGRRADRWRIVHHRYLWDADRSGEYAAIAVGPDAVVQAQDAGDFAAAWWLAGIDLHPGEGSRMMRHLRVNLPPLLDLRETVALRPGGGLAIVLQPRRKGPYASGVDAYVTSAMAAARLPVLPCPAWCRPLDHDLIRLGLASPMQLHPLVRQAFRGDPVAAADSVQIGCRGRAHRVRRENGRWTALDHDDRQDEAERFLIGLGAEAVGCHQVIAELEHAQVAEKERFAIVPRYRAALDGVMTWPEPDGVSFEGPGTFRAALSGQEINSWLMRRSRRNTKPLKGRSLPQRRKGAPLKPSYQGW</sequence>
<dbReference type="EMBL" id="BAAAZO010000004">
    <property type="protein sequence ID" value="GAA3611000.1"/>
    <property type="molecule type" value="Genomic_DNA"/>
</dbReference>
<feature type="region of interest" description="Disordered" evidence="1">
    <location>
        <begin position="412"/>
        <end position="442"/>
    </location>
</feature>
<organism evidence="2 3">
    <name type="scientific">Kineosporia mesophila</name>
    <dbReference type="NCBI Taxonomy" id="566012"/>
    <lineage>
        <taxon>Bacteria</taxon>
        <taxon>Bacillati</taxon>
        <taxon>Actinomycetota</taxon>
        <taxon>Actinomycetes</taxon>
        <taxon>Kineosporiales</taxon>
        <taxon>Kineosporiaceae</taxon>
        <taxon>Kineosporia</taxon>
    </lineage>
</organism>
<evidence type="ECO:0000256" key="1">
    <source>
        <dbReference type="SAM" id="MobiDB-lite"/>
    </source>
</evidence>
<keyword evidence="3" id="KW-1185">Reference proteome</keyword>
<dbReference type="RefSeq" id="WP_231482247.1">
    <property type="nucleotide sequence ID" value="NZ_BAAAZO010000004.1"/>
</dbReference>
<accession>A0ABP6ZIN7</accession>
<protein>
    <submittedName>
        <fullName evidence="2">Uncharacterized protein</fullName>
    </submittedName>
</protein>